<feature type="transmembrane region" description="Helical" evidence="1">
    <location>
        <begin position="29"/>
        <end position="52"/>
    </location>
</feature>
<reference evidence="2" key="2">
    <citation type="submission" date="2021-04" db="EMBL/GenBank/DDBJ databases">
        <authorList>
            <person name="Gilroy R."/>
        </authorList>
    </citation>
    <scope>NUCLEOTIDE SEQUENCE</scope>
    <source>
        <strain evidence="2">ChiW19-954</strain>
    </source>
</reference>
<keyword evidence="1" id="KW-0812">Transmembrane</keyword>
<proteinExistence type="predicted"/>
<keyword evidence="1" id="KW-1133">Transmembrane helix</keyword>
<accession>A0A9D2NMU3</accession>
<dbReference type="AlphaFoldDB" id="A0A9D2NMU3"/>
<comment type="caution">
    <text evidence="2">The sequence shown here is derived from an EMBL/GenBank/DDBJ whole genome shotgun (WGS) entry which is preliminary data.</text>
</comment>
<evidence type="ECO:0000313" key="3">
    <source>
        <dbReference type="Proteomes" id="UP000823890"/>
    </source>
</evidence>
<gene>
    <name evidence="2" type="ORF">H9758_02935</name>
</gene>
<reference evidence="2" key="1">
    <citation type="journal article" date="2021" name="PeerJ">
        <title>Extensive microbial diversity within the chicken gut microbiome revealed by metagenomics and culture.</title>
        <authorList>
            <person name="Gilroy R."/>
            <person name="Ravi A."/>
            <person name="Getino M."/>
            <person name="Pursley I."/>
            <person name="Horton D.L."/>
            <person name="Alikhan N.F."/>
            <person name="Baker D."/>
            <person name="Gharbi K."/>
            <person name="Hall N."/>
            <person name="Watson M."/>
            <person name="Adriaenssens E.M."/>
            <person name="Foster-Nyarko E."/>
            <person name="Jarju S."/>
            <person name="Secka A."/>
            <person name="Antonio M."/>
            <person name="Oren A."/>
            <person name="Chaudhuri R.R."/>
            <person name="La Ragione R."/>
            <person name="Hildebrand F."/>
            <person name="Pallen M.J."/>
        </authorList>
    </citation>
    <scope>NUCLEOTIDE SEQUENCE</scope>
    <source>
        <strain evidence="2">ChiW19-954</strain>
    </source>
</reference>
<organism evidence="2 3">
    <name type="scientific">Candidatus Mediterraneibacter faecipullorum</name>
    <dbReference type="NCBI Taxonomy" id="2838670"/>
    <lineage>
        <taxon>Bacteria</taxon>
        <taxon>Bacillati</taxon>
        <taxon>Bacillota</taxon>
        <taxon>Clostridia</taxon>
        <taxon>Lachnospirales</taxon>
        <taxon>Lachnospiraceae</taxon>
        <taxon>Mediterraneibacter</taxon>
    </lineage>
</organism>
<keyword evidence="1" id="KW-0472">Membrane</keyword>
<evidence type="ECO:0000313" key="2">
    <source>
        <dbReference type="EMBL" id="HJC33528.1"/>
    </source>
</evidence>
<dbReference type="EMBL" id="DWWO01000032">
    <property type="protein sequence ID" value="HJC33528.1"/>
    <property type="molecule type" value="Genomic_DNA"/>
</dbReference>
<name>A0A9D2NMU3_9FIRM</name>
<feature type="transmembrane region" description="Helical" evidence="1">
    <location>
        <begin position="101"/>
        <end position="123"/>
    </location>
</feature>
<dbReference type="Proteomes" id="UP000823890">
    <property type="component" value="Unassembled WGS sequence"/>
</dbReference>
<sequence length="132" mass="14328">MTVTAFAAALAVIAPWCAGIPDLSGQETLRGIIPLIPAFLCGFLNGVFWALAGSAAAVLTRNHYLGYAVPFILYYVLTVFQERYYAKLYALSPRQWAYPSYFGAGFCAGILILLIAAAALFLAKLTERRLKG</sequence>
<protein>
    <submittedName>
        <fullName evidence="2">Uncharacterized protein</fullName>
    </submittedName>
</protein>
<evidence type="ECO:0000256" key="1">
    <source>
        <dbReference type="SAM" id="Phobius"/>
    </source>
</evidence>
<feature type="transmembrane region" description="Helical" evidence="1">
    <location>
        <begin position="64"/>
        <end position="81"/>
    </location>
</feature>